<comment type="caution">
    <text evidence="3">The sequence shown here is derived from an EMBL/GenBank/DDBJ whole genome shotgun (WGS) entry which is preliminary data.</text>
</comment>
<dbReference type="PANTHER" id="PTHR45642:SF139">
    <property type="entry name" value="SGNH HYDROLASE-TYPE ESTERASE DOMAIN-CONTAINING PROTEIN"/>
    <property type="match status" value="1"/>
</dbReference>
<evidence type="ECO:0008006" key="5">
    <source>
        <dbReference type="Google" id="ProtNLM"/>
    </source>
</evidence>
<evidence type="ECO:0000256" key="2">
    <source>
        <dbReference type="SAM" id="SignalP"/>
    </source>
</evidence>
<dbReference type="Proteomes" id="UP000193920">
    <property type="component" value="Unassembled WGS sequence"/>
</dbReference>
<evidence type="ECO:0000313" key="4">
    <source>
        <dbReference type="Proteomes" id="UP000193920"/>
    </source>
</evidence>
<organism evidence="3 4">
    <name type="scientific">Neocallimastix californiae</name>
    <dbReference type="NCBI Taxonomy" id="1754190"/>
    <lineage>
        <taxon>Eukaryota</taxon>
        <taxon>Fungi</taxon>
        <taxon>Fungi incertae sedis</taxon>
        <taxon>Chytridiomycota</taxon>
        <taxon>Chytridiomycota incertae sedis</taxon>
        <taxon>Neocallimastigomycetes</taxon>
        <taxon>Neocallimastigales</taxon>
        <taxon>Neocallimastigaceae</taxon>
        <taxon>Neocallimastix</taxon>
    </lineage>
</organism>
<sequence length="354" mass="41860">MNSKYSIIVILIFTILFVKLNKAFSGNLSKNQRLLLRCKRRCANKNNNRYLKRFCKKCLSLDMLDKNKNSENNEISYNNIFSENKNSSLILLSNSTKFDYNKIENLIVFGDSHSAVSTNYTDMTYTGWNHSYGKNWPLHLINFHNMKLWNYAKGGSVIDEKLVITPSYFKIDLKKQCKYFYENMSKRKKFYKEWNKNNSLFAIWIGNIDIYCKKKVPNEIDEITNSLFKSINKLYNVGARNILLLSILNGGCILKRDMNLNNYILKFNDNIVKKSEQFFKEHPNTNIIIYDTFNKLKDIYSNCYKYNFKDCTNFWVKNKQNNLEDYLWSDSHLSDHANRILAEDINNLLNSINN</sequence>
<name>A0A1Y2BKJ3_9FUNG</name>
<dbReference type="SUPFAM" id="SSF52266">
    <property type="entry name" value="SGNH hydrolase"/>
    <property type="match status" value="1"/>
</dbReference>
<keyword evidence="1 2" id="KW-0732">Signal</keyword>
<feature type="chain" id="PRO_5013345065" description="SGNH hydrolase-type esterase domain-containing protein" evidence="2">
    <location>
        <begin position="24"/>
        <end position="354"/>
    </location>
</feature>
<evidence type="ECO:0000313" key="3">
    <source>
        <dbReference type="EMBL" id="ORY35282.1"/>
    </source>
</evidence>
<feature type="signal peptide" evidence="2">
    <location>
        <begin position="1"/>
        <end position="23"/>
    </location>
</feature>
<accession>A0A1Y2BKJ3</accession>
<dbReference type="InterPro" id="IPR036514">
    <property type="entry name" value="SGNH_hydro_sf"/>
</dbReference>
<dbReference type="EMBL" id="MCOG01000152">
    <property type="protein sequence ID" value="ORY35282.1"/>
    <property type="molecule type" value="Genomic_DNA"/>
</dbReference>
<keyword evidence="4" id="KW-1185">Reference proteome</keyword>
<dbReference type="Gene3D" id="3.40.50.1110">
    <property type="entry name" value="SGNH hydrolase"/>
    <property type="match status" value="1"/>
</dbReference>
<proteinExistence type="predicted"/>
<dbReference type="OrthoDB" id="1600564at2759"/>
<dbReference type="InterPro" id="IPR050592">
    <property type="entry name" value="GDSL_lipolytic_enzyme"/>
</dbReference>
<reference evidence="3 4" key="1">
    <citation type="submission" date="2016-08" db="EMBL/GenBank/DDBJ databases">
        <title>A Parts List for Fungal Cellulosomes Revealed by Comparative Genomics.</title>
        <authorList>
            <consortium name="DOE Joint Genome Institute"/>
            <person name="Haitjema C.H."/>
            <person name="Gilmore S.P."/>
            <person name="Henske J.K."/>
            <person name="Solomon K.V."/>
            <person name="De Groot R."/>
            <person name="Kuo A."/>
            <person name="Mondo S.J."/>
            <person name="Salamov A.A."/>
            <person name="Labutti K."/>
            <person name="Zhao Z."/>
            <person name="Chiniquy J."/>
            <person name="Barry K."/>
            <person name="Brewer H.M."/>
            <person name="Purvine S.O."/>
            <person name="Wright A.T."/>
            <person name="Boxma B."/>
            <person name="Van Alen T."/>
            <person name="Hackstein J.H."/>
            <person name="Baker S.E."/>
            <person name="Grigoriev I.V."/>
            <person name="O'Malley M.A."/>
        </authorList>
    </citation>
    <scope>NUCLEOTIDE SEQUENCE [LARGE SCALE GENOMIC DNA]</scope>
    <source>
        <strain evidence="3 4">G1</strain>
    </source>
</reference>
<dbReference type="PANTHER" id="PTHR45642">
    <property type="entry name" value="GDSL ESTERASE/LIPASE EXL3"/>
    <property type="match status" value="1"/>
</dbReference>
<dbReference type="AlphaFoldDB" id="A0A1Y2BKJ3"/>
<evidence type="ECO:0000256" key="1">
    <source>
        <dbReference type="ARBA" id="ARBA00022729"/>
    </source>
</evidence>
<protein>
    <recommendedName>
        <fullName evidence="5">SGNH hydrolase-type esterase domain-containing protein</fullName>
    </recommendedName>
</protein>
<gene>
    <name evidence="3" type="ORF">LY90DRAFT_511706</name>
</gene>